<dbReference type="InterPro" id="IPR001753">
    <property type="entry name" value="Enoyl-CoA_hydra/iso"/>
</dbReference>
<keyword evidence="17" id="KW-1185">Reference proteome</keyword>
<dbReference type="InterPro" id="IPR006108">
    <property type="entry name" value="3HC_DH_C"/>
</dbReference>
<name>A0AAU9CAX1_9GAMM</name>
<dbReference type="Pfam" id="PF00378">
    <property type="entry name" value="ECH_1"/>
    <property type="match status" value="1"/>
</dbReference>
<protein>
    <recommendedName>
        <fullName evidence="5">enoyl-CoA hydratase</fullName>
        <ecNumber evidence="5">4.2.1.17</ecNumber>
    </recommendedName>
</protein>
<evidence type="ECO:0000313" key="16">
    <source>
        <dbReference type="EMBL" id="BCX82776.1"/>
    </source>
</evidence>
<reference evidence="17" key="1">
    <citation type="journal article" date="2024" name="Int. J. Syst. Evol. Microbiol.">
        <title>Methylomarinovum tepidoasis sp. nov., a moderately thermophilic methanotroph of the family Methylothermaceae isolated from a deep-sea hydrothermal field.</title>
        <authorList>
            <person name="Hirayama H."/>
            <person name="Takaki Y."/>
            <person name="Abe M."/>
            <person name="Miyazaki M."/>
            <person name="Uematsu K."/>
            <person name="Matsui Y."/>
            <person name="Takai K."/>
        </authorList>
    </citation>
    <scope>NUCLEOTIDE SEQUENCE [LARGE SCALE GENOMIC DNA]</scope>
    <source>
        <strain evidence="17">IT-9</strain>
    </source>
</reference>
<dbReference type="KEGG" id="mcau:MIT9_P2362"/>
<evidence type="ECO:0000256" key="3">
    <source>
        <dbReference type="ARBA" id="ARBA00008750"/>
    </source>
</evidence>
<gene>
    <name evidence="16" type="ORF">MIT9_P2362</name>
</gene>
<evidence type="ECO:0000256" key="2">
    <source>
        <dbReference type="ARBA" id="ARBA00007005"/>
    </source>
</evidence>
<dbReference type="InterPro" id="IPR013328">
    <property type="entry name" value="6PGD_dom2"/>
</dbReference>
<comment type="similarity">
    <text evidence="4">Belongs to the 3-hydroxyacyl-CoA dehydrogenase family.</text>
</comment>
<dbReference type="RefSeq" id="WP_317705163.1">
    <property type="nucleotide sequence ID" value="NZ_AP024714.1"/>
</dbReference>
<dbReference type="InterPro" id="IPR006180">
    <property type="entry name" value="3-OHacyl-CoA_DH_CS"/>
</dbReference>
<dbReference type="SUPFAM" id="SSF51735">
    <property type="entry name" value="NAD(P)-binding Rossmann-fold domains"/>
    <property type="match status" value="1"/>
</dbReference>
<keyword evidence="12" id="KW-0511">Multifunctional enzyme</keyword>
<dbReference type="SUPFAM" id="SSF48179">
    <property type="entry name" value="6-phosphogluconate dehydrogenase C-terminal domain-like"/>
    <property type="match status" value="2"/>
</dbReference>
<keyword evidence="11 16" id="KW-0456">Lyase</keyword>
<dbReference type="GO" id="GO:0016853">
    <property type="term" value="F:isomerase activity"/>
    <property type="evidence" value="ECO:0007669"/>
    <property type="project" value="UniProtKB-KW"/>
</dbReference>
<dbReference type="Proteomes" id="UP001321825">
    <property type="component" value="Chromosome"/>
</dbReference>
<dbReference type="EC" id="4.2.1.17" evidence="5"/>
<evidence type="ECO:0000256" key="9">
    <source>
        <dbReference type="ARBA" id="ARBA00023027"/>
    </source>
</evidence>
<evidence type="ECO:0000259" key="15">
    <source>
        <dbReference type="Pfam" id="PF02737"/>
    </source>
</evidence>
<keyword evidence="6" id="KW-0276">Fatty acid metabolism</keyword>
<keyword evidence="16" id="KW-0413">Isomerase</keyword>
<dbReference type="PANTHER" id="PTHR43612:SF3">
    <property type="entry name" value="TRIFUNCTIONAL ENZYME SUBUNIT ALPHA, MITOCHONDRIAL"/>
    <property type="match status" value="1"/>
</dbReference>
<dbReference type="SUPFAM" id="SSF52096">
    <property type="entry name" value="ClpP/crotonase"/>
    <property type="match status" value="1"/>
</dbReference>
<dbReference type="EMBL" id="AP024714">
    <property type="protein sequence ID" value="BCX82776.1"/>
    <property type="molecule type" value="Genomic_DNA"/>
</dbReference>
<evidence type="ECO:0000259" key="14">
    <source>
        <dbReference type="Pfam" id="PF00725"/>
    </source>
</evidence>
<dbReference type="GO" id="GO:0016509">
    <property type="term" value="F:long-chain (3S)-3-hydroxyacyl-CoA dehydrogenase (NAD+) activity"/>
    <property type="evidence" value="ECO:0007669"/>
    <property type="project" value="TreeGrafter"/>
</dbReference>
<comment type="pathway">
    <text evidence="1">Lipid metabolism; fatty acid beta-oxidation.</text>
</comment>
<accession>A0AAU9CAX1</accession>
<evidence type="ECO:0000256" key="6">
    <source>
        <dbReference type="ARBA" id="ARBA00022832"/>
    </source>
</evidence>
<dbReference type="AlphaFoldDB" id="A0AAU9CAX1"/>
<dbReference type="InterPro" id="IPR050136">
    <property type="entry name" value="FA_oxidation_alpha_subunit"/>
</dbReference>
<dbReference type="Pfam" id="PF00725">
    <property type="entry name" value="3HCDH"/>
    <property type="match status" value="1"/>
</dbReference>
<dbReference type="GO" id="GO:0070403">
    <property type="term" value="F:NAD+ binding"/>
    <property type="evidence" value="ECO:0007669"/>
    <property type="project" value="InterPro"/>
</dbReference>
<evidence type="ECO:0000256" key="4">
    <source>
        <dbReference type="ARBA" id="ARBA00009463"/>
    </source>
</evidence>
<evidence type="ECO:0000256" key="10">
    <source>
        <dbReference type="ARBA" id="ARBA00023098"/>
    </source>
</evidence>
<proteinExistence type="inferred from homology"/>
<evidence type="ECO:0000256" key="8">
    <source>
        <dbReference type="ARBA" id="ARBA00023002"/>
    </source>
</evidence>
<comment type="catalytic activity">
    <reaction evidence="13">
        <text>a (3S)-3-hydroxyacyl-CoA + NAD(+) = a 3-oxoacyl-CoA + NADH + H(+)</text>
        <dbReference type="Rhea" id="RHEA:22432"/>
        <dbReference type="ChEBI" id="CHEBI:15378"/>
        <dbReference type="ChEBI" id="CHEBI:57318"/>
        <dbReference type="ChEBI" id="CHEBI:57540"/>
        <dbReference type="ChEBI" id="CHEBI:57945"/>
        <dbReference type="ChEBI" id="CHEBI:90726"/>
        <dbReference type="EC" id="1.1.1.35"/>
    </reaction>
</comment>
<dbReference type="CDD" id="cd06558">
    <property type="entry name" value="crotonase-like"/>
    <property type="match status" value="1"/>
</dbReference>
<evidence type="ECO:0000256" key="7">
    <source>
        <dbReference type="ARBA" id="ARBA00022963"/>
    </source>
</evidence>
<keyword evidence="10" id="KW-0443">Lipid metabolism</keyword>
<dbReference type="Gene3D" id="1.10.1040.10">
    <property type="entry name" value="N-(1-d-carboxylethyl)-l-norvaline Dehydrogenase, domain 2"/>
    <property type="match status" value="2"/>
</dbReference>
<keyword evidence="9" id="KW-0520">NAD</keyword>
<evidence type="ECO:0000256" key="1">
    <source>
        <dbReference type="ARBA" id="ARBA00005005"/>
    </source>
</evidence>
<evidence type="ECO:0000256" key="5">
    <source>
        <dbReference type="ARBA" id="ARBA00012076"/>
    </source>
</evidence>
<evidence type="ECO:0000256" key="12">
    <source>
        <dbReference type="ARBA" id="ARBA00023268"/>
    </source>
</evidence>
<dbReference type="GO" id="GO:0006635">
    <property type="term" value="P:fatty acid beta-oxidation"/>
    <property type="evidence" value="ECO:0007669"/>
    <property type="project" value="TreeGrafter"/>
</dbReference>
<dbReference type="Pfam" id="PF02737">
    <property type="entry name" value="3HCDH_N"/>
    <property type="match status" value="1"/>
</dbReference>
<keyword evidence="7" id="KW-0442">Lipid degradation</keyword>
<comment type="similarity">
    <text evidence="2">In the central section; belongs to the 3-hydroxyacyl-CoA dehydrogenase family.</text>
</comment>
<dbReference type="GO" id="GO:0004300">
    <property type="term" value="F:enoyl-CoA hydratase activity"/>
    <property type="evidence" value="ECO:0007669"/>
    <property type="project" value="UniProtKB-EC"/>
</dbReference>
<comment type="similarity">
    <text evidence="3">In the N-terminal section; belongs to the enoyl-CoA hydratase/isomerase family.</text>
</comment>
<dbReference type="Gene3D" id="3.90.226.10">
    <property type="entry name" value="2-enoyl-CoA Hydratase, Chain A, domain 1"/>
    <property type="match status" value="1"/>
</dbReference>
<feature type="domain" description="3-hydroxyacyl-CoA dehydrogenase C-terminal" evidence="14">
    <location>
        <begin position="481"/>
        <end position="572"/>
    </location>
</feature>
<dbReference type="InterPro" id="IPR036291">
    <property type="entry name" value="NAD(P)-bd_dom_sf"/>
</dbReference>
<organism evidence="16 17">
    <name type="scientific">Methylomarinovum caldicuralii</name>
    <dbReference type="NCBI Taxonomy" id="438856"/>
    <lineage>
        <taxon>Bacteria</taxon>
        <taxon>Pseudomonadati</taxon>
        <taxon>Pseudomonadota</taxon>
        <taxon>Gammaproteobacteria</taxon>
        <taxon>Methylococcales</taxon>
        <taxon>Methylothermaceae</taxon>
        <taxon>Methylomarinovum</taxon>
    </lineage>
</organism>
<evidence type="ECO:0000313" key="17">
    <source>
        <dbReference type="Proteomes" id="UP001321825"/>
    </source>
</evidence>
<dbReference type="PANTHER" id="PTHR43612">
    <property type="entry name" value="TRIFUNCTIONAL ENZYME SUBUNIT ALPHA"/>
    <property type="match status" value="1"/>
</dbReference>
<keyword evidence="8 16" id="KW-0560">Oxidoreductase</keyword>
<evidence type="ECO:0000256" key="13">
    <source>
        <dbReference type="ARBA" id="ARBA00049556"/>
    </source>
</evidence>
<dbReference type="InterPro" id="IPR006176">
    <property type="entry name" value="3-OHacyl-CoA_DH_NAD-bd"/>
</dbReference>
<dbReference type="Gene3D" id="3.40.50.720">
    <property type="entry name" value="NAD(P)-binding Rossmann-like Domain"/>
    <property type="match status" value="1"/>
</dbReference>
<feature type="domain" description="3-hydroxyacyl-CoA dehydrogenase NAD binding" evidence="15">
    <location>
        <begin position="304"/>
        <end position="477"/>
    </location>
</feature>
<dbReference type="PROSITE" id="PS00067">
    <property type="entry name" value="3HCDH"/>
    <property type="match status" value="1"/>
</dbReference>
<evidence type="ECO:0000256" key="11">
    <source>
        <dbReference type="ARBA" id="ARBA00023239"/>
    </source>
</evidence>
<sequence length="674" mass="73704">MNSYRHFRLETDDQGLVWIWMDHADSNANVLSSAVLDELERVVAALEADPPAGVVIASAKASGFCAGADIREFTRITNRDQALALMRRAHALFRRIESLACPTLARIHGFCLGGGLELALACSYRIALDDDRTRLGLPEVRLGIHPGFGGSVRLIRTIGAPAAFDLMLSGRTVAARQARRLGLADHAVAEWVLDRACRQVLQRRPPRRCPPLWLRALDSAPLRPPLAAWLRRQVRRHADPRHYPAPYALIDLWRRHGASDAMFAAEAKSVADLIRTDTARNLVRVFFLRERIKGFGRGDADFTQVHVVGAGTMGGDIAAWAVVQGLKAGLQDRGPQYLTAAVQRTARLIDKRFHRCHQRIAARDRLLPDPKGLEVPRAEVVIEAVVEKLETKQAVFRELEARADAGALLATNTSSIPLEGIAAVLERPGRLVGLHFFNPVAKMPLVEVVSGRDTDPAVAARAAAFARRIDKLPLPVKSAPGFLVNRCLLPYLLEAVRLLEEGVPAPVIDRAATDFGMPMGPIELADTVGLDICLAVAEELAQALGAEVPALLRRKVEAGKLGVKSAEGFYRYKGRTPLKPKAGAGPLPAAEIQDRLILRLVNECVAVLREQVVEDADLVDAGMVFGTGFAPFRGGPLHYARQRGFAAVRRRLEALAEKYGPRFAPDPGWELLQE</sequence>
<dbReference type="InterPro" id="IPR029045">
    <property type="entry name" value="ClpP/crotonase-like_dom_sf"/>
</dbReference>
<dbReference type="InterPro" id="IPR008927">
    <property type="entry name" value="6-PGluconate_DH-like_C_sf"/>
</dbReference>